<dbReference type="InterPro" id="IPR012944">
    <property type="entry name" value="SusD_RagB_dom"/>
</dbReference>
<gene>
    <name evidence="8" type="ORF">ACFO6W_01260</name>
</gene>
<feature type="domain" description="SusD-like N-terminal" evidence="7">
    <location>
        <begin position="105"/>
        <end position="243"/>
    </location>
</feature>
<protein>
    <submittedName>
        <fullName evidence="8">RagB/SusD family nutrient uptake outer membrane protein</fullName>
    </submittedName>
</protein>
<keyword evidence="3" id="KW-0732">Signal</keyword>
<dbReference type="EMBL" id="JBHSGN010000008">
    <property type="protein sequence ID" value="MFC4672313.1"/>
    <property type="molecule type" value="Genomic_DNA"/>
</dbReference>
<proteinExistence type="inferred from homology"/>
<organism evidence="8 9">
    <name type="scientific">Dysgonomonas termitidis</name>
    <dbReference type="NCBI Taxonomy" id="1516126"/>
    <lineage>
        <taxon>Bacteria</taxon>
        <taxon>Pseudomonadati</taxon>
        <taxon>Bacteroidota</taxon>
        <taxon>Bacteroidia</taxon>
        <taxon>Bacteroidales</taxon>
        <taxon>Dysgonomonadaceae</taxon>
        <taxon>Dysgonomonas</taxon>
    </lineage>
</organism>
<dbReference type="Pfam" id="PF07980">
    <property type="entry name" value="SusD_RagB"/>
    <property type="match status" value="1"/>
</dbReference>
<dbReference type="PROSITE" id="PS51257">
    <property type="entry name" value="PROKAR_LIPOPROTEIN"/>
    <property type="match status" value="1"/>
</dbReference>
<evidence type="ECO:0000256" key="5">
    <source>
        <dbReference type="ARBA" id="ARBA00023237"/>
    </source>
</evidence>
<accession>A0ABV9KQS3</accession>
<dbReference type="Pfam" id="PF14322">
    <property type="entry name" value="SusD-like_3"/>
    <property type="match status" value="1"/>
</dbReference>
<dbReference type="Proteomes" id="UP001596023">
    <property type="component" value="Unassembled WGS sequence"/>
</dbReference>
<keyword evidence="5" id="KW-0998">Cell outer membrane</keyword>
<evidence type="ECO:0000313" key="9">
    <source>
        <dbReference type="Proteomes" id="UP001596023"/>
    </source>
</evidence>
<evidence type="ECO:0000259" key="7">
    <source>
        <dbReference type="Pfam" id="PF14322"/>
    </source>
</evidence>
<evidence type="ECO:0000256" key="1">
    <source>
        <dbReference type="ARBA" id="ARBA00004442"/>
    </source>
</evidence>
<name>A0ABV9KQS3_9BACT</name>
<reference evidence="9" key="1">
    <citation type="journal article" date="2019" name="Int. J. Syst. Evol. Microbiol.">
        <title>The Global Catalogue of Microorganisms (GCM) 10K type strain sequencing project: providing services to taxonomists for standard genome sequencing and annotation.</title>
        <authorList>
            <consortium name="The Broad Institute Genomics Platform"/>
            <consortium name="The Broad Institute Genome Sequencing Center for Infectious Disease"/>
            <person name="Wu L."/>
            <person name="Ma J."/>
        </authorList>
    </citation>
    <scope>NUCLEOTIDE SEQUENCE [LARGE SCALE GENOMIC DNA]</scope>
    <source>
        <strain evidence="9">CCUG 66188</strain>
    </source>
</reference>
<dbReference type="InterPro" id="IPR011990">
    <property type="entry name" value="TPR-like_helical_dom_sf"/>
</dbReference>
<dbReference type="SUPFAM" id="SSF48452">
    <property type="entry name" value="TPR-like"/>
    <property type="match status" value="1"/>
</dbReference>
<evidence type="ECO:0000256" key="2">
    <source>
        <dbReference type="ARBA" id="ARBA00006275"/>
    </source>
</evidence>
<keyword evidence="9" id="KW-1185">Reference proteome</keyword>
<keyword evidence="4" id="KW-0472">Membrane</keyword>
<comment type="caution">
    <text evidence="8">The sequence shown here is derived from an EMBL/GenBank/DDBJ whole genome shotgun (WGS) entry which is preliminary data.</text>
</comment>
<evidence type="ECO:0000313" key="8">
    <source>
        <dbReference type="EMBL" id="MFC4672313.1"/>
    </source>
</evidence>
<dbReference type="RefSeq" id="WP_379993489.1">
    <property type="nucleotide sequence ID" value="NZ_JBHSGN010000008.1"/>
</dbReference>
<comment type="subcellular location">
    <subcellularLocation>
        <location evidence="1">Cell outer membrane</location>
    </subcellularLocation>
</comment>
<evidence type="ECO:0000256" key="4">
    <source>
        <dbReference type="ARBA" id="ARBA00023136"/>
    </source>
</evidence>
<feature type="domain" description="RagB/SusD" evidence="6">
    <location>
        <begin position="357"/>
        <end position="646"/>
    </location>
</feature>
<dbReference type="Gene3D" id="1.25.40.390">
    <property type="match status" value="1"/>
</dbReference>
<comment type="similarity">
    <text evidence="2">Belongs to the SusD family.</text>
</comment>
<dbReference type="InterPro" id="IPR033985">
    <property type="entry name" value="SusD-like_N"/>
</dbReference>
<sequence>MEKIKLVRIRKNLAEKLLILMIILSSFSCNDFLDIIPDNVATMDHAFSNTIETEKYLFTCYNYIPDTGDIAGNIGLLAGDEIWIPEIYRDFAADNWSIIARGRQNKNSPTNNYWSGFNQAKPLFVGIRHCNIFLENVENMDKIHDLPLDKRRRWIAEVKFLKAYYHFYLLRMYGPIPIADKNLPMTASKEQVKVKRRPVDECVNYIAGLLDESYADLPRVILNTNDELGRITKSVNRAIKARLLLLSASPLFNGNTDYADFKNKDGELLFNTTYDPNKWKMAADAAKEAIDEAELAEHKLYYYTEPKFQMTDTTMIQMSIRGAVTERWNDEVIWGLTNGLRTQVLQKACMPLLNENMGVNTAYASLAPPLKIVKEFYSFHGVPIEEDKLLNFKDMKALRIATPQERVNFEVRYETARINYDRENRFYACIGFDGGKWLTADLPQRVDYEAYTVKAKAGQISAGAAIALYSVSGYYTKKLVNWESTFTANSSIKEYAWPEIRLADVYLMYAEALNEAEGPVEDVHKYLDLIRKRAGLESIKDSWTKYSNNPAKPTTKEGMREIIHRERNIEMSFEGIRFWDMKRWKKAVIKLNEPITGWDINQKDAAAYYQEKTIFQQKFIAPRDYLWPLAIDELTVNSNLVQNPGW</sequence>
<evidence type="ECO:0000259" key="6">
    <source>
        <dbReference type="Pfam" id="PF07980"/>
    </source>
</evidence>
<evidence type="ECO:0000256" key="3">
    <source>
        <dbReference type="ARBA" id="ARBA00022729"/>
    </source>
</evidence>